<organism evidence="3 4">
    <name type="scientific">Dysgonomonas alginatilytica</name>
    <dbReference type="NCBI Taxonomy" id="1605892"/>
    <lineage>
        <taxon>Bacteria</taxon>
        <taxon>Pseudomonadati</taxon>
        <taxon>Bacteroidota</taxon>
        <taxon>Bacteroidia</taxon>
        <taxon>Bacteroidales</taxon>
        <taxon>Dysgonomonadaceae</taxon>
        <taxon>Dysgonomonas</taxon>
    </lineage>
</organism>
<keyword evidence="4" id="KW-1185">Reference proteome</keyword>
<dbReference type="Gene3D" id="3.40.1420.30">
    <property type="match status" value="3"/>
</dbReference>
<evidence type="ECO:0000256" key="1">
    <source>
        <dbReference type="SAM" id="SignalP"/>
    </source>
</evidence>
<feature type="domain" description="Putative beta-lactamase-inhibitor-like PepSY-like" evidence="2">
    <location>
        <begin position="227"/>
        <end position="303"/>
    </location>
</feature>
<evidence type="ECO:0000259" key="2">
    <source>
        <dbReference type="Pfam" id="PF11396"/>
    </source>
</evidence>
<reference evidence="3 4" key="1">
    <citation type="submission" date="2018-03" db="EMBL/GenBank/DDBJ databases">
        <title>Genomic Encyclopedia of Archaeal and Bacterial Type Strains, Phase II (KMG-II): from individual species to whole genera.</title>
        <authorList>
            <person name="Goeker M."/>
        </authorList>
    </citation>
    <scope>NUCLEOTIDE SEQUENCE [LARGE SCALE GENOMIC DNA]</scope>
    <source>
        <strain evidence="3 4">DSM 100214</strain>
    </source>
</reference>
<dbReference type="SUPFAM" id="SSF160574">
    <property type="entry name" value="BT0923-like"/>
    <property type="match status" value="3"/>
</dbReference>
<protein>
    <submittedName>
        <fullName evidence="3">Putative PepSY-like beta-lactamase-inhibitor</fullName>
    </submittedName>
</protein>
<sequence length="429" mass="49418">MKASKLLFCLFLILITGFTSCSSDEENHIVETELPNNQLSDVISKDELPGLTKSFINKYLPDHQIIKIEDLKPEVTDLNKYKITFSDDLTIIFNNVGYWWRAESKTKLPASLIEAFDKEEIEALKTKYPNPELKAIYNDTEFRRKVTLADNTSLALYTDFTEANAVKVIVATDLTEKQETVPQKIKNFIETYYSEMNIEYIIYATESNGREIYKISLQQKTNIRTDVITKLSAKISFDKNGDWYSITNQNYPISGNLYSTFPQNIKDVMAKQYPNTPVFEAIKYDAYYQLRISNTLSVLVDTESTGYLFRMDVVQEFIKKHFDSDTFPEIKFSTSHQNPVIYNGEINIAGYYIEMEANIEGIWQMLKVENKPMPLSIFDTLPEGIKTTLESKKLLEKVKKITKETNRGYSVEADNSVFKFDRNGSLLSS</sequence>
<feature type="domain" description="Putative beta-lactamase-inhibitor-like PepSY-like" evidence="2">
    <location>
        <begin position="79"/>
        <end position="155"/>
    </location>
</feature>
<dbReference type="PROSITE" id="PS51257">
    <property type="entry name" value="PROKAR_LIPOPROTEIN"/>
    <property type="match status" value="1"/>
</dbReference>
<dbReference type="Pfam" id="PF11396">
    <property type="entry name" value="PepSY_like"/>
    <property type="match status" value="4"/>
</dbReference>
<name>A0A2V3PTV2_9BACT</name>
<dbReference type="AlphaFoldDB" id="A0A2V3PTV2"/>
<feature type="domain" description="Putative beta-lactamase-inhibitor-like PepSY-like" evidence="2">
    <location>
        <begin position="178"/>
        <end position="226"/>
    </location>
</feature>
<feature type="domain" description="Putative beta-lactamase-inhibitor-like PepSY-like" evidence="2">
    <location>
        <begin position="353"/>
        <end position="427"/>
    </location>
</feature>
<feature type="signal peptide" evidence="1">
    <location>
        <begin position="1"/>
        <end position="21"/>
    </location>
</feature>
<accession>A0A2V3PTV2</accession>
<evidence type="ECO:0000313" key="3">
    <source>
        <dbReference type="EMBL" id="PXV69053.1"/>
    </source>
</evidence>
<feature type="chain" id="PRO_5016066074" evidence="1">
    <location>
        <begin position="22"/>
        <end position="429"/>
    </location>
</feature>
<evidence type="ECO:0000313" key="4">
    <source>
        <dbReference type="Proteomes" id="UP000247973"/>
    </source>
</evidence>
<dbReference type="InterPro" id="IPR021533">
    <property type="entry name" value="PepSY-like"/>
</dbReference>
<dbReference type="OrthoDB" id="997012at2"/>
<comment type="caution">
    <text evidence="3">The sequence shown here is derived from an EMBL/GenBank/DDBJ whole genome shotgun (WGS) entry which is preliminary data.</text>
</comment>
<dbReference type="RefSeq" id="WP_110309015.1">
    <property type="nucleotide sequence ID" value="NZ_QICL01000001.1"/>
</dbReference>
<dbReference type="Proteomes" id="UP000247973">
    <property type="component" value="Unassembled WGS sequence"/>
</dbReference>
<proteinExistence type="predicted"/>
<gene>
    <name evidence="3" type="ORF">CLV62_101322</name>
</gene>
<keyword evidence="1" id="KW-0732">Signal</keyword>
<dbReference type="EMBL" id="QICL01000001">
    <property type="protein sequence ID" value="PXV69053.1"/>
    <property type="molecule type" value="Genomic_DNA"/>
</dbReference>